<evidence type="ECO:0000313" key="3">
    <source>
        <dbReference type="EMBL" id="VEH14239.1"/>
    </source>
</evidence>
<feature type="chain" id="PRO_5018602550" evidence="1">
    <location>
        <begin position="20"/>
        <end position="452"/>
    </location>
</feature>
<keyword evidence="1" id="KW-0732">Signal</keyword>
<dbReference type="EMBL" id="LR134384">
    <property type="protein sequence ID" value="VEH14239.1"/>
    <property type="molecule type" value="Genomic_DNA"/>
</dbReference>
<evidence type="ECO:0000259" key="2">
    <source>
        <dbReference type="Pfam" id="PF00754"/>
    </source>
</evidence>
<evidence type="ECO:0000313" key="4">
    <source>
        <dbReference type="Proteomes" id="UP000274578"/>
    </source>
</evidence>
<dbReference type="PROSITE" id="PS51257">
    <property type="entry name" value="PROKAR_LIPOPROTEIN"/>
    <property type="match status" value="1"/>
</dbReference>
<name>A0A3S4V7Y2_9BACT</name>
<dbReference type="RefSeq" id="WP_018919374.1">
    <property type="nucleotide sequence ID" value="NZ_LR134384.1"/>
</dbReference>
<protein>
    <submittedName>
        <fullName evidence="3">F5/8 type C domain</fullName>
    </submittedName>
</protein>
<dbReference type="InterPro" id="IPR008979">
    <property type="entry name" value="Galactose-bd-like_sf"/>
</dbReference>
<dbReference type="InterPro" id="IPR000421">
    <property type="entry name" value="FA58C"/>
</dbReference>
<sequence length="452" mass="50316">MKRNLYIIALLTFAATAFTGCSHDYNYDGEYDVPGYFSGSDPRNNLVYFSTNTIDYTNSFVGDLLFSKAEHTFMLQATINRNLTKATKVQVAYAKDAPLLATTYKDYQVATDADFTLTNGGAFEIGTETTQIQIPVTVKNMGKFTKPTVIPVRITPSDEALKSPKSSRDYAYIVIKPEELWTVYARSSDLTVNLEGTNNKYIGESSVTVWFTVAKAFTGKGKVGLERDNSLFKSDGKTKLAPEGISAVEKEDAEGQAQIATEVQLSHAEKFTAKGTYILPMRAIYYDEKGNKHYITGGNIFLSIKVMDISIAHSSTAPTGTEIPATQLIINSSRELAYGTITSLTDGVIDNQYTYLSKGTTDITIDLTQKETVKGVQLGMFISNRYPYYPESVKFYGSNNGTDWDELSTDMYIPQKKLNNFNAIKNVSVRYLKLEFNVTKRWGSLTEIKVFK</sequence>
<dbReference type="AlphaFoldDB" id="A0A3S4V7Y2"/>
<proteinExistence type="predicted"/>
<feature type="domain" description="F5/8 type C" evidence="2">
    <location>
        <begin position="336"/>
        <end position="447"/>
    </location>
</feature>
<dbReference type="KEGG" id="poc:NCTC13071_00206"/>
<reference evidence="3 4" key="1">
    <citation type="submission" date="2018-12" db="EMBL/GenBank/DDBJ databases">
        <authorList>
            <consortium name="Pathogen Informatics"/>
        </authorList>
    </citation>
    <scope>NUCLEOTIDE SEQUENCE [LARGE SCALE GENOMIC DNA]</scope>
    <source>
        <strain evidence="3 4">NCTC13071</strain>
    </source>
</reference>
<dbReference type="GeneID" id="85011129"/>
<accession>A0A3S4V7Y2</accession>
<dbReference type="SUPFAM" id="SSF49785">
    <property type="entry name" value="Galactose-binding domain-like"/>
    <property type="match status" value="1"/>
</dbReference>
<evidence type="ECO:0000256" key="1">
    <source>
        <dbReference type="SAM" id="SignalP"/>
    </source>
</evidence>
<organism evidence="3 4">
    <name type="scientific">Segatella oris</name>
    <dbReference type="NCBI Taxonomy" id="28135"/>
    <lineage>
        <taxon>Bacteria</taxon>
        <taxon>Pseudomonadati</taxon>
        <taxon>Bacteroidota</taxon>
        <taxon>Bacteroidia</taxon>
        <taxon>Bacteroidales</taxon>
        <taxon>Prevotellaceae</taxon>
        <taxon>Segatella</taxon>
    </lineage>
</organism>
<feature type="signal peptide" evidence="1">
    <location>
        <begin position="1"/>
        <end position="19"/>
    </location>
</feature>
<dbReference type="Gene3D" id="2.60.120.260">
    <property type="entry name" value="Galactose-binding domain-like"/>
    <property type="match status" value="1"/>
</dbReference>
<dbReference type="Proteomes" id="UP000274578">
    <property type="component" value="Chromosome 1"/>
</dbReference>
<dbReference type="Pfam" id="PF00754">
    <property type="entry name" value="F5_F8_type_C"/>
    <property type="match status" value="1"/>
</dbReference>
<gene>
    <name evidence="3" type="ORF">NCTC13071_00206</name>
</gene>